<keyword evidence="6 13" id="KW-0732">Signal</keyword>
<evidence type="ECO:0000256" key="12">
    <source>
        <dbReference type="SAM" id="Phobius"/>
    </source>
</evidence>
<keyword evidence="5 12" id="KW-0812">Transmembrane</keyword>
<dbReference type="PRINTS" id="PR00019">
    <property type="entry name" value="LEURICHRPT"/>
</dbReference>
<dbReference type="PANTHER" id="PTHR27000:SF803">
    <property type="entry name" value="RECEPTOR-LIKE PROTEIN 45"/>
    <property type="match status" value="1"/>
</dbReference>
<dbReference type="InterPro" id="IPR055414">
    <property type="entry name" value="LRR_R13L4/SHOC2-like"/>
</dbReference>
<sequence length="1110" mass="124582">MAITCGCKSNSNSSMHATFFLIILLFNTRASCDDHPHASKGSNCLESERRAILAIKSDLYNSDHWLSSWTGYDCCKWRGVACDNITNHVIRLDLHYPFDQYDSLPSKSKINPSLFKLKHLKYLDLSFNNFASHVPSMISSLVHVEHLNLSNAMFDGLIPQQLGNLSNLHFLDLSCCDWRSSQWSNDLSWLSHLTSLEYLDMSCVNLSLANTWLHQINYNSLEHLSLSNCWLPDAARAGTSMTQLNSSSNQIEGNIFVNATRKLKHLDLAGNSLTKILLIMGSLIHLEYLDLSGNHITGGIPLSMGNLIYLEYLDLHGSNISGKIPPSMGNLIRLEYLDLSGNYITGGIPLSMGNLICLESLYLHDNNIIGEVPLSIGNLIRLEYLDLSRNHIIGEIASSMGYLTSLIHLDLSSNEFYGCIPSGLGNLVNLEELRLFHNNISCQIPESIGRLHNLMHFDASTNNLMGQLPLSLGDLCNLTDLDLSNNNIGGELTNLLDGLSKCPQGSKLKYLQLQDNKLNGLAPSNLRQLAQLRTLDISSNSLQGDITDAHFSQLTDLYYLNTSYNSLNYILSDDWIPPFNALWIDMSYCHLGTRFPSWIQTQTALRYLSLSGVGLYGNIPDWFSDFFLKNSLIQLDVSSNNLSGQLPSSLSIVMDLSNNSFEGMIPLNYRNPEAVHILLLSNNHINGCLPAFFCNFTMLRILHLSNNYLSGEVPNCNGSYPISLHSLHMNNNNLSGPFPSVLRNYKELVTLDLSGNKFFGEIPNWVGRSFPLLKFLRLSSNSFDHAIPTNIGNLTSLQVLDLSSNNLIGNIPSSITNFTSMVVKQNYSDQLNVTDSYLTPIVYSALSRQYYYHDPDPESHFRDNHHFSYYRENNSYGPPYVEFDREYHFKDYILITAKGSTNEYTKVLSAVTSIDLSNNELSGEIPQEITKLHGLYFLNLSNYHLSGRIPKNIGVMIELESLDLSMNRLMGEIPFDLSTLNFLGSLNLSYNNLSGKIPTGGQLSTFNDSTYVGNEGLCGVPLPACPGDEANHHSPSQEEDEEDDEKLERVLDYVIIVIGFIIGFWAYLGIIFIKKTIRITLFRMVDKMYVQLSLKFTKLKLKWQKKSLSP</sequence>
<feature type="signal peptide" evidence="13">
    <location>
        <begin position="1"/>
        <end position="32"/>
    </location>
</feature>
<protein>
    <submittedName>
        <fullName evidence="16">Uncharacterized protein</fullName>
    </submittedName>
</protein>
<gene>
    <name evidence="16" type="ORF">ZIOFF_029494</name>
</gene>
<keyword evidence="9 12" id="KW-0472">Membrane</keyword>
<dbReference type="FunFam" id="3.80.10.10:FF:000095">
    <property type="entry name" value="LRR receptor-like serine/threonine-protein kinase GSO1"/>
    <property type="match status" value="2"/>
</dbReference>
<evidence type="ECO:0000256" key="11">
    <source>
        <dbReference type="ARBA" id="ARBA00023180"/>
    </source>
</evidence>
<keyword evidence="7" id="KW-0677">Repeat</keyword>
<evidence type="ECO:0000256" key="2">
    <source>
        <dbReference type="ARBA" id="ARBA00009592"/>
    </source>
</evidence>
<evidence type="ECO:0000256" key="10">
    <source>
        <dbReference type="ARBA" id="ARBA00023170"/>
    </source>
</evidence>
<dbReference type="Pfam" id="PF08263">
    <property type="entry name" value="LRRNT_2"/>
    <property type="match status" value="1"/>
</dbReference>
<dbReference type="PANTHER" id="PTHR27000">
    <property type="entry name" value="LEUCINE-RICH REPEAT RECEPTOR-LIKE PROTEIN KINASE FAMILY PROTEIN-RELATED"/>
    <property type="match status" value="1"/>
</dbReference>
<feature type="domain" description="Leucine-rich repeat-containing N-terminal plant-type" evidence="14">
    <location>
        <begin position="46"/>
        <end position="83"/>
    </location>
</feature>
<organism evidence="16 17">
    <name type="scientific">Zingiber officinale</name>
    <name type="common">Ginger</name>
    <name type="synonym">Amomum zingiber</name>
    <dbReference type="NCBI Taxonomy" id="94328"/>
    <lineage>
        <taxon>Eukaryota</taxon>
        <taxon>Viridiplantae</taxon>
        <taxon>Streptophyta</taxon>
        <taxon>Embryophyta</taxon>
        <taxon>Tracheophyta</taxon>
        <taxon>Spermatophyta</taxon>
        <taxon>Magnoliopsida</taxon>
        <taxon>Liliopsida</taxon>
        <taxon>Zingiberales</taxon>
        <taxon>Zingiberaceae</taxon>
        <taxon>Zingiber</taxon>
    </lineage>
</organism>
<dbReference type="PROSITE" id="PS51450">
    <property type="entry name" value="LRR"/>
    <property type="match status" value="2"/>
</dbReference>
<dbReference type="InterPro" id="IPR013210">
    <property type="entry name" value="LRR_N_plant-typ"/>
</dbReference>
<dbReference type="FunFam" id="3.80.10.10:FF:000213">
    <property type="entry name" value="Tyrosine-sulfated glycopeptide receptor 1"/>
    <property type="match status" value="1"/>
</dbReference>
<dbReference type="InterPro" id="IPR032675">
    <property type="entry name" value="LRR_dom_sf"/>
</dbReference>
<keyword evidence="4" id="KW-0433">Leucine-rich repeat</keyword>
<evidence type="ECO:0000256" key="5">
    <source>
        <dbReference type="ARBA" id="ARBA00022692"/>
    </source>
</evidence>
<comment type="similarity">
    <text evidence="2">Belongs to the RLP family.</text>
</comment>
<evidence type="ECO:0000256" key="8">
    <source>
        <dbReference type="ARBA" id="ARBA00022989"/>
    </source>
</evidence>
<dbReference type="SMART" id="SM00365">
    <property type="entry name" value="LRR_SD22"/>
    <property type="match status" value="9"/>
</dbReference>
<dbReference type="GO" id="GO:0005886">
    <property type="term" value="C:plasma membrane"/>
    <property type="evidence" value="ECO:0007669"/>
    <property type="project" value="UniProtKB-SubCell"/>
</dbReference>
<keyword evidence="11" id="KW-0325">Glycoprotein</keyword>
<evidence type="ECO:0000256" key="9">
    <source>
        <dbReference type="ARBA" id="ARBA00023136"/>
    </source>
</evidence>
<dbReference type="SUPFAM" id="SSF52047">
    <property type="entry name" value="RNI-like"/>
    <property type="match status" value="1"/>
</dbReference>
<dbReference type="InterPro" id="IPR001611">
    <property type="entry name" value="Leu-rich_rpt"/>
</dbReference>
<keyword evidence="10" id="KW-0675">Receptor</keyword>
<dbReference type="SMART" id="SM00369">
    <property type="entry name" value="LRR_TYP"/>
    <property type="match status" value="12"/>
</dbReference>
<accession>A0A8J5GWS1</accession>
<name>A0A8J5GWS1_ZINOF</name>
<dbReference type="AlphaFoldDB" id="A0A8J5GWS1"/>
<proteinExistence type="inferred from homology"/>
<keyword evidence="3" id="KW-1003">Cell membrane</keyword>
<comment type="caution">
    <text evidence="16">The sequence shown here is derived from an EMBL/GenBank/DDBJ whole genome shotgun (WGS) entry which is preliminary data.</text>
</comment>
<keyword evidence="17" id="KW-1185">Reference proteome</keyword>
<feature type="domain" description="Disease resistance R13L4/SHOC-2-like LRR" evidence="15">
    <location>
        <begin position="263"/>
        <end position="364"/>
    </location>
</feature>
<evidence type="ECO:0000256" key="7">
    <source>
        <dbReference type="ARBA" id="ARBA00022737"/>
    </source>
</evidence>
<evidence type="ECO:0000313" key="16">
    <source>
        <dbReference type="EMBL" id="KAG6511426.1"/>
    </source>
</evidence>
<evidence type="ECO:0000256" key="1">
    <source>
        <dbReference type="ARBA" id="ARBA00004162"/>
    </source>
</evidence>
<evidence type="ECO:0000313" key="17">
    <source>
        <dbReference type="Proteomes" id="UP000734854"/>
    </source>
</evidence>
<feature type="transmembrane region" description="Helical" evidence="12">
    <location>
        <begin position="1053"/>
        <end position="1073"/>
    </location>
</feature>
<dbReference type="Proteomes" id="UP000734854">
    <property type="component" value="Unassembled WGS sequence"/>
</dbReference>
<comment type="subcellular location">
    <subcellularLocation>
        <location evidence="1">Cell membrane</location>
        <topology evidence="1">Single-pass membrane protein</topology>
    </subcellularLocation>
</comment>
<reference evidence="16 17" key="1">
    <citation type="submission" date="2020-08" db="EMBL/GenBank/DDBJ databases">
        <title>Plant Genome Project.</title>
        <authorList>
            <person name="Zhang R.-G."/>
        </authorList>
    </citation>
    <scope>NUCLEOTIDE SEQUENCE [LARGE SCALE GENOMIC DNA]</scope>
    <source>
        <tissue evidence="16">Rhizome</tissue>
    </source>
</reference>
<evidence type="ECO:0000259" key="14">
    <source>
        <dbReference type="Pfam" id="PF08263"/>
    </source>
</evidence>
<dbReference type="InterPro" id="IPR003591">
    <property type="entry name" value="Leu-rich_rpt_typical-subtyp"/>
</dbReference>
<keyword evidence="8 12" id="KW-1133">Transmembrane helix</keyword>
<dbReference type="EMBL" id="JACMSC010000008">
    <property type="protein sequence ID" value="KAG6511426.1"/>
    <property type="molecule type" value="Genomic_DNA"/>
</dbReference>
<dbReference type="Gene3D" id="3.80.10.10">
    <property type="entry name" value="Ribonuclease Inhibitor"/>
    <property type="match status" value="6"/>
</dbReference>
<dbReference type="Pfam" id="PF00560">
    <property type="entry name" value="LRR_1"/>
    <property type="match status" value="9"/>
</dbReference>
<dbReference type="SUPFAM" id="SSF52058">
    <property type="entry name" value="L domain-like"/>
    <property type="match status" value="2"/>
</dbReference>
<evidence type="ECO:0000256" key="6">
    <source>
        <dbReference type="ARBA" id="ARBA00022729"/>
    </source>
</evidence>
<dbReference type="Pfam" id="PF23598">
    <property type="entry name" value="LRR_14"/>
    <property type="match status" value="2"/>
</dbReference>
<evidence type="ECO:0000256" key="4">
    <source>
        <dbReference type="ARBA" id="ARBA00022614"/>
    </source>
</evidence>
<evidence type="ECO:0000256" key="13">
    <source>
        <dbReference type="SAM" id="SignalP"/>
    </source>
</evidence>
<evidence type="ECO:0000259" key="15">
    <source>
        <dbReference type="Pfam" id="PF23598"/>
    </source>
</evidence>
<feature type="domain" description="Disease resistance R13L4/SHOC-2-like LRR" evidence="15">
    <location>
        <begin position="367"/>
        <end position="513"/>
    </location>
</feature>
<evidence type="ECO:0000256" key="3">
    <source>
        <dbReference type="ARBA" id="ARBA00022475"/>
    </source>
</evidence>
<feature type="chain" id="PRO_5035201884" evidence="13">
    <location>
        <begin position="33"/>
        <end position="1110"/>
    </location>
</feature>